<feature type="transmembrane region" description="Helical" evidence="1">
    <location>
        <begin position="15"/>
        <end position="39"/>
    </location>
</feature>
<evidence type="ECO:0000313" key="2">
    <source>
        <dbReference type="EMBL" id="KKK49854.1"/>
    </source>
</evidence>
<keyword evidence="1" id="KW-0472">Membrane</keyword>
<feature type="non-terminal residue" evidence="2">
    <location>
        <position position="51"/>
    </location>
</feature>
<evidence type="ECO:0000256" key="1">
    <source>
        <dbReference type="SAM" id="Phobius"/>
    </source>
</evidence>
<accession>A0A0F8Y6U2</accession>
<dbReference type="EMBL" id="LAZR01068323">
    <property type="protein sequence ID" value="KKK49854.1"/>
    <property type="molecule type" value="Genomic_DNA"/>
</dbReference>
<comment type="caution">
    <text evidence="2">The sequence shown here is derived from an EMBL/GenBank/DDBJ whole genome shotgun (WGS) entry which is preliminary data.</text>
</comment>
<protein>
    <submittedName>
        <fullName evidence="2">Uncharacterized protein</fullName>
    </submittedName>
</protein>
<gene>
    <name evidence="2" type="ORF">LCGC14_3130870</name>
</gene>
<dbReference type="AlphaFoldDB" id="A0A0F8Y6U2"/>
<proteinExistence type="predicted"/>
<keyword evidence="1" id="KW-1133">Transmembrane helix</keyword>
<name>A0A0F8Y6U2_9ZZZZ</name>
<organism evidence="2">
    <name type="scientific">marine sediment metagenome</name>
    <dbReference type="NCBI Taxonomy" id="412755"/>
    <lineage>
        <taxon>unclassified sequences</taxon>
        <taxon>metagenomes</taxon>
        <taxon>ecological metagenomes</taxon>
    </lineage>
</organism>
<reference evidence="2" key="1">
    <citation type="journal article" date="2015" name="Nature">
        <title>Complex archaea that bridge the gap between prokaryotes and eukaryotes.</title>
        <authorList>
            <person name="Spang A."/>
            <person name="Saw J.H."/>
            <person name="Jorgensen S.L."/>
            <person name="Zaremba-Niedzwiedzka K."/>
            <person name="Martijn J."/>
            <person name="Lind A.E."/>
            <person name="van Eijk R."/>
            <person name="Schleper C."/>
            <person name="Guy L."/>
            <person name="Ettema T.J."/>
        </authorList>
    </citation>
    <scope>NUCLEOTIDE SEQUENCE</scope>
</reference>
<keyword evidence="1" id="KW-0812">Transmembrane</keyword>
<sequence>MQVQGYGVRIKRNPVFFIFTRVIILVTVIVILFPVLYIFSLSIRTKETVYQ</sequence>